<evidence type="ECO:0000256" key="3">
    <source>
        <dbReference type="ARBA" id="ARBA00022692"/>
    </source>
</evidence>
<dbReference type="GO" id="GO:0016020">
    <property type="term" value="C:membrane"/>
    <property type="evidence" value="ECO:0007669"/>
    <property type="project" value="UniProtKB-SubCell"/>
</dbReference>
<feature type="transmembrane region" description="Helical" evidence="7">
    <location>
        <begin position="527"/>
        <end position="548"/>
    </location>
</feature>
<organism evidence="8">
    <name type="scientific">Eremomyces bilateralis CBS 781.70</name>
    <dbReference type="NCBI Taxonomy" id="1392243"/>
    <lineage>
        <taxon>Eukaryota</taxon>
        <taxon>Fungi</taxon>
        <taxon>Dikarya</taxon>
        <taxon>Ascomycota</taxon>
        <taxon>Pezizomycotina</taxon>
        <taxon>Dothideomycetes</taxon>
        <taxon>Dothideomycetes incertae sedis</taxon>
        <taxon>Eremomycetales</taxon>
        <taxon>Eremomycetaceae</taxon>
        <taxon>Eremomyces</taxon>
    </lineage>
</organism>
<feature type="transmembrane region" description="Helical" evidence="7">
    <location>
        <begin position="420"/>
        <end position="439"/>
    </location>
</feature>
<dbReference type="AlphaFoldDB" id="A0A6G1FZ88"/>
<dbReference type="RefSeq" id="XP_033532798.1">
    <property type="nucleotide sequence ID" value="XM_033677121.1"/>
</dbReference>
<accession>A0A6G1FZ88</accession>
<feature type="transmembrane region" description="Helical" evidence="7">
    <location>
        <begin position="344"/>
        <end position="363"/>
    </location>
</feature>
<feature type="transmembrane region" description="Helical" evidence="7">
    <location>
        <begin position="605"/>
        <end position="624"/>
    </location>
</feature>
<proteinExistence type="inferred from homology"/>
<feature type="transmembrane region" description="Helical" evidence="7">
    <location>
        <begin position="221"/>
        <end position="237"/>
    </location>
</feature>
<keyword evidence="3 7" id="KW-0812">Transmembrane</keyword>
<comment type="subcellular location">
    <subcellularLocation>
        <location evidence="1">Membrane</location>
        <topology evidence="1">Multi-pass membrane protein</topology>
    </subcellularLocation>
</comment>
<evidence type="ECO:0000313" key="10">
    <source>
        <dbReference type="RefSeq" id="XP_033532798.1"/>
    </source>
</evidence>
<dbReference type="GO" id="GO:0005783">
    <property type="term" value="C:endoplasmic reticulum"/>
    <property type="evidence" value="ECO:0007669"/>
    <property type="project" value="TreeGrafter"/>
</dbReference>
<comment type="similarity">
    <text evidence="2">Belongs to the membrane-bound acyltransferase family.</text>
</comment>
<reference evidence="10" key="2">
    <citation type="submission" date="2020-04" db="EMBL/GenBank/DDBJ databases">
        <authorList>
            <consortium name="NCBI Genome Project"/>
        </authorList>
    </citation>
    <scope>NUCLEOTIDE SEQUENCE</scope>
    <source>
        <strain evidence="10">CBS 781.70</strain>
    </source>
</reference>
<dbReference type="InterPro" id="IPR051085">
    <property type="entry name" value="MB_O-acyltransferase"/>
</dbReference>
<keyword evidence="9" id="KW-1185">Reference proteome</keyword>
<keyword evidence="5 7" id="KW-0472">Membrane</keyword>
<evidence type="ECO:0000256" key="4">
    <source>
        <dbReference type="ARBA" id="ARBA00022989"/>
    </source>
</evidence>
<evidence type="ECO:0000313" key="9">
    <source>
        <dbReference type="Proteomes" id="UP000504638"/>
    </source>
</evidence>
<sequence>MSLLAFFARLYTLETLDTRFVVPSTNPPNTDARLQPQPSGSRQKAKSRFHDEAQPSKWKSTEFYFYYFIVSTAVLLMFWSVIDVSRESHPSFSRYAPLLSKGWIPGRRVDNSDGQFSSFRDNLPYLFLVAILHPLLRKVYELFWRLDSYTAPPPNVNRSHSQLSQGLSAQAAADTRLAYRARFDFAFAIAFIAALHGVSAIKVLIILYINYELGKNLPRKYIPAATWIFNIVILFANEFGRGYPLANVAAFIFPHKGAGMVDKGVPVENWGVLLDRYQGLIPRWEVLFKITVLRLISFNMDYYWSLNQRGGSPIEKKQLDPSSLSERDRVSIPAKPMDFNFRNYLAYTLYSPLYLAGPILTFNDYVSQLRYRAASVTRERTVLYAIRFFAALLAMELFIHFIYAVAIFKAKPDWSVYSPFQLSMLGFFNLHHIWLKLLLPWRFFRLWGLLDGIDAPENMVRCMSNNYSALAFWRGWHRSYNRWIVRYIYIPLGGSLTTGVWGKLHAAANFLMVFMFVAIWHDIQLRLLQWGWLVSFFVMPEVLASKLFPKHQWQSRPNAYRIICGIGAVGNIIMMMVANLVGFAIGLDGIKSLVHGIVGSWSGLLYVAAASGTLFVGAQIMFELREEELRHRIKMKC</sequence>
<dbReference type="Proteomes" id="UP000504638">
    <property type="component" value="Unplaced"/>
</dbReference>
<name>A0A6G1FZ88_9PEZI</name>
<evidence type="ECO:0000313" key="8">
    <source>
        <dbReference type="EMBL" id="KAF1811167.1"/>
    </source>
</evidence>
<evidence type="ECO:0000256" key="7">
    <source>
        <dbReference type="SAM" id="Phobius"/>
    </source>
</evidence>
<dbReference type="GO" id="GO:0006506">
    <property type="term" value="P:GPI anchor biosynthetic process"/>
    <property type="evidence" value="ECO:0007669"/>
    <property type="project" value="TreeGrafter"/>
</dbReference>
<dbReference type="OrthoDB" id="420606at2759"/>
<gene>
    <name evidence="8 10" type="ORF">P152DRAFT_419145</name>
</gene>
<keyword evidence="4 7" id="KW-1133">Transmembrane helix</keyword>
<dbReference type="Pfam" id="PF03062">
    <property type="entry name" value="MBOAT"/>
    <property type="match status" value="1"/>
</dbReference>
<protein>
    <submittedName>
        <fullName evidence="8 10">Glycerol:H+ symporter-like protein</fullName>
    </submittedName>
</protein>
<evidence type="ECO:0000256" key="6">
    <source>
        <dbReference type="SAM" id="MobiDB-lite"/>
    </source>
</evidence>
<feature type="transmembrane region" description="Helical" evidence="7">
    <location>
        <begin position="64"/>
        <end position="82"/>
    </location>
</feature>
<feature type="transmembrane region" description="Helical" evidence="7">
    <location>
        <begin position="384"/>
        <end position="408"/>
    </location>
</feature>
<evidence type="ECO:0000256" key="5">
    <source>
        <dbReference type="ARBA" id="ARBA00023136"/>
    </source>
</evidence>
<dbReference type="InterPro" id="IPR004299">
    <property type="entry name" value="MBOAT_fam"/>
</dbReference>
<dbReference type="GO" id="GO:0008374">
    <property type="term" value="F:O-acyltransferase activity"/>
    <property type="evidence" value="ECO:0007669"/>
    <property type="project" value="TreeGrafter"/>
</dbReference>
<feature type="transmembrane region" description="Helical" evidence="7">
    <location>
        <begin position="560"/>
        <end position="585"/>
    </location>
</feature>
<reference evidence="10" key="3">
    <citation type="submission" date="2025-04" db="UniProtKB">
        <authorList>
            <consortium name="RefSeq"/>
        </authorList>
    </citation>
    <scope>IDENTIFICATION</scope>
    <source>
        <strain evidence="10">CBS 781.70</strain>
    </source>
</reference>
<feature type="region of interest" description="Disordered" evidence="6">
    <location>
        <begin position="22"/>
        <end position="53"/>
    </location>
</feature>
<evidence type="ECO:0000256" key="2">
    <source>
        <dbReference type="ARBA" id="ARBA00010323"/>
    </source>
</evidence>
<feature type="transmembrane region" description="Helical" evidence="7">
    <location>
        <begin position="185"/>
        <end position="209"/>
    </location>
</feature>
<reference evidence="8 10" key="1">
    <citation type="submission" date="2020-01" db="EMBL/GenBank/DDBJ databases">
        <authorList>
            <consortium name="DOE Joint Genome Institute"/>
            <person name="Haridas S."/>
            <person name="Albert R."/>
            <person name="Binder M."/>
            <person name="Bloem J."/>
            <person name="Labutti K."/>
            <person name="Salamov A."/>
            <person name="Andreopoulos B."/>
            <person name="Baker S.E."/>
            <person name="Barry K."/>
            <person name="Bills G."/>
            <person name="Bluhm B.H."/>
            <person name="Cannon C."/>
            <person name="Castanera R."/>
            <person name="Culley D.E."/>
            <person name="Daum C."/>
            <person name="Ezra D."/>
            <person name="Gonzalez J.B."/>
            <person name="Henrissat B."/>
            <person name="Kuo A."/>
            <person name="Liang C."/>
            <person name="Lipzen A."/>
            <person name="Lutzoni F."/>
            <person name="Magnuson J."/>
            <person name="Mondo S."/>
            <person name="Nolan M."/>
            <person name="Ohm R."/>
            <person name="Pangilinan J."/>
            <person name="Park H.-J."/>
            <person name="Ramirez L."/>
            <person name="Alfaro M."/>
            <person name="Sun H."/>
            <person name="Tritt A."/>
            <person name="Yoshinaga Y."/>
            <person name="Zwiers L.-H."/>
            <person name="Turgeon B.G."/>
            <person name="Goodwin S.B."/>
            <person name="Spatafora J.W."/>
            <person name="Crous P.W."/>
            <person name="Grigoriev I.V."/>
        </authorList>
    </citation>
    <scope>NUCLEOTIDE SEQUENCE</scope>
    <source>
        <strain evidence="8 10">CBS 781.70</strain>
    </source>
</reference>
<dbReference type="PANTHER" id="PTHR13285:SF18">
    <property type="entry name" value="PROTEIN-CYSTEINE N-PALMITOYLTRANSFERASE RASP"/>
    <property type="match status" value="1"/>
</dbReference>
<evidence type="ECO:0000256" key="1">
    <source>
        <dbReference type="ARBA" id="ARBA00004141"/>
    </source>
</evidence>
<dbReference type="PANTHER" id="PTHR13285">
    <property type="entry name" value="ACYLTRANSFERASE"/>
    <property type="match status" value="1"/>
</dbReference>
<dbReference type="GeneID" id="54417691"/>
<dbReference type="EMBL" id="ML975162">
    <property type="protein sequence ID" value="KAF1811167.1"/>
    <property type="molecule type" value="Genomic_DNA"/>
</dbReference>